<protein>
    <submittedName>
        <fullName evidence="5">HpcH/HpaI aldolase/citrate lyase family protein</fullName>
    </submittedName>
</protein>
<dbReference type="GO" id="GO:0006107">
    <property type="term" value="P:oxaloacetate metabolic process"/>
    <property type="evidence" value="ECO:0007669"/>
    <property type="project" value="TreeGrafter"/>
</dbReference>
<dbReference type="GO" id="GO:0000287">
    <property type="term" value="F:magnesium ion binding"/>
    <property type="evidence" value="ECO:0007669"/>
    <property type="project" value="TreeGrafter"/>
</dbReference>
<dbReference type="Gene3D" id="3.20.20.60">
    <property type="entry name" value="Phosphoenolpyruvate-binding domains"/>
    <property type="match status" value="1"/>
</dbReference>
<dbReference type="InterPro" id="IPR015813">
    <property type="entry name" value="Pyrv/PenolPyrv_kinase-like_dom"/>
</dbReference>
<dbReference type="PANTHER" id="PTHR32308">
    <property type="entry name" value="LYASE BETA SUBUNIT, PUTATIVE (AFU_ORTHOLOGUE AFUA_4G13030)-RELATED"/>
    <property type="match status" value="1"/>
</dbReference>
<organism evidence="5 6">
    <name type="scientific">Thiospirillum jenense</name>
    <dbReference type="NCBI Taxonomy" id="1653858"/>
    <lineage>
        <taxon>Bacteria</taxon>
        <taxon>Pseudomonadati</taxon>
        <taxon>Pseudomonadota</taxon>
        <taxon>Gammaproteobacteria</taxon>
        <taxon>Chromatiales</taxon>
        <taxon>Chromatiaceae</taxon>
        <taxon>Thiospirillum</taxon>
    </lineage>
</organism>
<evidence type="ECO:0000313" key="5">
    <source>
        <dbReference type="EMBL" id="MBB1127413.1"/>
    </source>
</evidence>
<evidence type="ECO:0000256" key="4">
    <source>
        <dbReference type="PIRSR" id="PIRSR015582-2"/>
    </source>
</evidence>
<feature type="binding site" evidence="4">
    <location>
        <position position="159"/>
    </location>
    <ligand>
        <name>Mg(2+)</name>
        <dbReference type="ChEBI" id="CHEBI:18420"/>
    </ligand>
</feature>
<dbReference type="GO" id="GO:0016829">
    <property type="term" value="F:lyase activity"/>
    <property type="evidence" value="ECO:0007669"/>
    <property type="project" value="UniProtKB-KW"/>
</dbReference>
<proteinExistence type="predicted"/>
<keyword evidence="3 4" id="KW-0460">Magnesium</keyword>
<dbReference type="InterPro" id="IPR039480">
    <property type="entry name" value="C-C_Bond_Lyase-like"/>
</dbReference>
<dbReference type="PANTHER" id="PTHR32308:SF10">
    <property type="entry name" value="CITRATE LYASE SUBUNIT BETA"/>
    <property type="match status" value="1"/>
</dbReference>
<accession>A0A839HEY0</accession>
<dbReference type="AlphaFoldDB" id="A0A839HEY0"/>
<dbReference type="RefSeq" id="WP_182585030.1">
    <property type="nucleotide sequence ID" value="NZ_JABVCQ010000068.1"/>
</dbReference>
<sequence length="315" mass="35261">MLTIHHLGSPLYVPATHHDLLTIINGHRWPQLRSVIICTEDAVAPQSLTFALNNLNHALIHADSHSDLLRFVRVRNLDVFSELLTRPGIEKIAGFVFPKCDLTNIGEYLALLDGSNYACMPILETAAAFDPIQMIALRDYLMTHPHRQKILALRIGGNDLFALLDIRRPRDRTIYHTPLGQAIAQLVTIFKPYGFQLTAPVFEHIDMPELLAEELRDDRAYGLASKAAIHPHQVSMIHAGYRISAEELETARRVLTADHAVFKFAGSMCEVSTLHTWATHIIEQATLTNDTADLACAINSNHAERNYWPRATGTS</sequence>
<dbReference type="SUPFAM" id="SSF51621">
    <property type="entry name" value="Phosphoenolpyruvate/pyruvate domain"/>
    <property type="match status" value="1"/>
</dbReference>
<evidence type="ECO:0000256" key="3">
    <source>
        <dbReference type="ARBA" id="ARBA00022842"/>
    </source>
</evidence>
<keyword evidence="2 4" id="KW-0479">Metal-binding</keyword>
<keyword evidence="5" id="KW-0456">Lyase</keyword>
<evidence type="ECO:0000256" key="2">
    <source>
        <dbReference type="ARBA" id="ARBA00022723"/>
    </source>
</evidence>
<dbReference type="InterPro" id="IPR011206">
    <property type="entry name" value="Citrate_lyase_beta/mcl1/mcl2"/>
</dbReference>
<comment type="cofactor">
    <cofactor evidence="1">
        <name>Mg(2+)</name>
        <dbReference type="ChEBI" id="CHEBI:18420"/>
    </cofactor>
</comment>
<evidence type="ECO:0000256" key="1">
    <source>
        <dbReference type="ARBA" id="ARBA00001946"/>
    </source>
</evidence>
<dbReference type="Pfam" id="PF15617">
    <property type="entry name" value="C-C_Bond_Lyase"/>
    <property type="match status" value="1"/>
</dbReference>
<comment type="caution">
    <text evidence="5">The sequence shown here is derived from an EMBL/GenBank/DDBJ whole genome shotgun (WGS) entry which is preliminary data.</text>
</comment>
<evidence type="ECO:0000313" key="6">
    <source>
        <dbReference type="Proteomes" id="UP000548632"/>
    </source>
</evidence>
<name>A0A839HEY0_9GAMM</name>
<reference evidence="5 6" key="1">
    <citation type="journal article" date="2020" name="Arch. Microbiol.">
        <title>The genome sequence of the giant phototrophic gammaproteobacterium Thiospirillum jenense gives insight into its physiological properties and phylogenetic relationships.</title>
        <authorList>
            <person name="Imhoff J.F."/>
            <person name="Meyer T.E."/>
            <person name="Kyndt J.A."/>
        </authorList>
    </citation>
    <scope>NUCLEOTIDE SEQUENCE [LARGE SCALE GENOMIC DNA]</scope>
    <source>
        <strain evidence="5 6">DSM 216</strain>
    </source>
</reference>
<dbReference type="PIRSF" id="PIRSF015582">
    <property type="entry name" value="Cit_lyase_B"/>
    <property type="match status" value="1"/>
</dbReference>
<dbReference type="EMBL" id="JABVCQ010000068">
    <property type="protein sequence ID" value="MBB1127413.1"/>
    <property type="molecule type" value="Genomic_DNA"/>
</dbReference>
<gene>
    <name evidence="5" type="ORF">HUK38_14490</name>
</gene>
<dbReference type="Proteomes" id="UP000548632">
    <property type="component" value="Unassembled WGS sequence"/>
</dbReference>
<keyword evidence="6" id="KW-1185">Reference proteome</keyword>
<dbReference type="InterPro" id="IPR040442">
    <property type="entry name" value="Pyrv_kinase-like_dom_sf"/>
</dbReference>